<proteinExistence type="inferred from homology"/>
<keyword evidence="2" id="KW-0479">Metal-binding</keyword>
<keyword evidence="4" id="KW-0862">Zinc</keyword>
<organism evidence="6 7">
    <name type="scientific">Candidatus Tanganyikabacteria bacterium</name>
    <dbReference type="NCBI Taxonomy" id="2961651"/>
    <lineage>
        <taxon>Bacteria</taxon>
        <taxon>Bacillati</taxon>
        <taxon>Candidatus Sericytochromatia</taxon>
        <taxon>Candidatus Tanganyikabacteria</taxon>
    </lineage>
</organism>
<comment type="caution">
    <text evidence="6">The sequence shown here is derived from an EMBL/GenBank/DDBJ whole genome shotgun (WGS) entry which is preliminary data.</text>
</comment>
<evidence type="ECO:0000313" key="6">
    <source>
        <dbReference type="EMBL" id="MBM3275195.1"/>
    </source>
</evidence>
<evidence type="ECO:0000256" key="2">
    <source>
        <dbReference type="ARBA" id="ARBA00022723"/>
    </source>
</evidence>
<evidence type="ECO:0000256" key="4">
    <source>
        <dbReference type="ARBA" id="ARBA00022833"/>
    </source>
</evidence>
<protein>
    <submittedName>
        <fullName evidence="6">MBL fold metallo-hydrolase</fullName>
    </submittedName>
</protein>
<feature type="domain" description="Metallo-beta-lactamase" evidence="5">
    <location>
        <begin position="47"/>
        <end position="256"/>
    </location>
</feature>
<dbReference type="SUPFAM" id="SSF56281">
    <property type="entry name" value="Metallo-hydrolase/oxidoreductase"/>
    <property type="match status" value="1"/>
</dbReference>
<dbReference type="PANTHER" id="PTHR42978">
    <property type="entry name" value="QUORUM-QUENCHING LACTONASE YTNP-RELATED-RELATED"/>
    <property type="match status" value="1"/>
</dbReference>
<dbReference type="InterPro" id="IPR051013">
    <property type="entry name" value="MBL_superfamily_lactonases"/>
</dbReference>
<accession>A0A938BNJ3</accession>
<sequence length="290" mass="32311">MKLGEISLEWLYDADFGLDGGAMFGVVPKAVWQKRYAADDENFLPLALRPLLIRGPGFTLLVDAGYGSKLNEKQRKQFRLSRPSDPARALREAGLEPEAVTHLVFTHMHPDHAGGATCQGADGKIRPTFPNAKVVIQEREYEAMTRLHLRTKHAYYEENWRPIEEAGLLQRVDGTASVVPGVDVYLTGGHTLGHQAIKLTGGGTTLLHLGDLLPTHAHLNPLWVMAYDDFPMDSIGQKAEWLAQAQEEQWWLSFYHDAYLLAAIFDKDGNRLQAVEAPPRVQREQAPAIG</sequence>
<comment type="similarity">
    <text evidence="1">Belongs to the metallo-beta-lactamase superfamily.</text>
</comment>
<dbReference type="InterPro" id="IPR001279">
    <property type="entry name" value="Metallo-B-lactamas"/>
</dbReference>
<dbReference type="SMART" id="SM00849">
    <property type="entry name" value="Lactamase_B"/>
    <property type="match status" value="1"/>
</dbReference>
<dbReference type="Pfam" id="PF00753">
    <property type="entry name" value="Lactamase_B"/>
    <property type="match status" value="1"/>
</dbReference>
<dbReference type="EMBL" id="VGJX01000481">
    <property type="protein sequence ID" value="MBM3275195.1"/>
    <property type="molecule type" value="Genomic_DNA"/>
</dbReference>
<evidence type="ECO:0000256" key="1">
    <source>
        <dbReference type="ARBA" id="ARBA00007749"/>
    </source>
</evidence>
<evidence type="ECO:0000313" key="7">
    <source>
        <dbReference type="Proteomes" id="UP000703893"/>
    </source>
</evidence>
<dbReference type="GO" id="GO:0016787">
    <property type="term" value="F:hydrolase activity"/>
    <property type="evidence" value="ECO:0007669"/>
    <property type="project" value="UniProtKB-KW"/>
</dbReference>
<evidence type="ECO:0000256" key="3">
    <source>
        <dbReference type="ARBA" id="ARBA00022801"/>
    </source>
</evidence>
<reference evidence="6 7" key="1">
    <citation type="submission" date="2019-03" db="EMBL/GenBank/DDBJ databases">
        <title>Lake Tanganyika Metagenome-Assembled Genomes (MAGs).</title>
        <authorList>
            <person name="Tran P."/>
        </authorList>
    </citation>
    <scope>NUCLEOTIDE SEQUENCE [LARGE SCALE GENOMIC DNA]</scope>
    <source>
        <strain evidence="6">K_DeepCast_65m_m2_236</strain>
    </source>
</reference>
<evidence type="ECO:0000259" key="5">
    <source>
        <dbReference type="SMART" id="SM00849"/>
    </source>
</evidence>
<keyword evidence="3" id="KW-0378">Hydrolase</keyword>
<gene>
    <name evidence="6" type="ORF">FJZ00_08570</name>
</gene>
<name>A0A938BNJ3_9BACT</name>
<dbReference type="Gene3D" id="3.60.15.10">
    <property type="entry name" value="Ribonuclease Z/Hydroxyacylglutathione hydrolase-like"/>
    <property type="match status" value="1"/>
</dbReference>
<dbReference type="AlphaFoldDB" id="A0A938BNJ3"/>
<dbReference type="InterPro" id="IPR036866">
    <property type="entry name" value="RibonucZ/Hydroxyglut_hydro"/>
</dbReference>
<dbReference type="PANTHER" id="PTHR42978:SF6">
    <property type="entry name" value="QUORUM-QUENCHING LACTONASE YTNP-RELATED"/>
    <property type="match status" value="1"/>
</dbReference>
<dbReference type="GO" id="GO:0046872">
    <property type="term" value="F:metal ion binding"/>
    <property type="evidence" value="ECO:0007669"/>
    <property type="project" value="UniProtKB-KW"/>
</dbReference>
<dbReference type="Proteomes" id="UP000703893">
    <property type="component" value="Unassembled WGS sequence"/>
</dbReference>